<dbReference type="Gene3D" id="3.90.1700.10">
    <property type="entry name" value="v583 domain like"/>
    <property type="match status" value="1"/>
</dbReference>
<gene>
    <name evidence="1" type="ORF">FLX08_22090</name>
</gene>
<name>A0A544YQL4_9ACTN</name>
<sequence>MTTAEIVAPVHVPEKVNVVNVGLPLFAEAIRQQERPVVQVDWRIPGGGDPVVVAALRRLYGPHARTIDAANEEVFRRLDRGAPQLVAVRTAADVIPVLAQGRVLLHCGPRISIENTTDPLRRSMRAAVCAEGWARTPEEADALLRDGTVRLEPANAHGTVVPMATSMGPTTPVWEVELAEAGIRTYAPVGQGSGDVAWFGRDTPGAIARLVLLREAVGSVLAAAVQEYGSVDVMSLAAQAVAMGDDVHVRTQAATNLLLRNLLPALVAGDHPRRHEAATFLSGNHLLFLSLAMAAARALTTWAAQVENSSVVTGMARNGTEFAAWLAGRSSEWFTAPAPMVGRALYQPGRSEADAAPDIGDSAVLELVGLGGAAAAGSPAVAQIVGGTMAHAAELTAQLDEVCVGNSSRFVIPFWGMKGAPLGVDVRKVVELGITPQVTTGILHNADGSGQVGAGVAEAPIKVFAEALLALDAKLSGEA</sequence>
<proteinExistence type="predicted"/>
<dbReference type="Gene3D" id="1.10.10.660">
    <property type="entry name" value="conserved protein of unknown function from Enterococcus faecalis V583"/>
    <property type="match status" value="1"/>
</dbReference>
<dbReference type="InterPro" id="IPR009499">
    <property type="entry name" value="AllG-like"/>
</dbReference>
<dbReference type="AlphaFoldDB" id="A0A544YQL4"/>
<reference evidence="1 2" key="1">
    <citation type="submission" date="2019-07" db="EMBL/GenBank/DDBJ databases">
        <title>Microbispora hainanensis DSM 45428.</title>
        <authorList>
            <person name="Thawai C."/>
        </authorList>
    </citation>
    <scope>NUCLEOTIDE SEQUENCE [LARGE SCALE GENOMIC DNA]</scope>
    <source>
        <strain evidence="1 2">DSM 45428</strain>
    </source>
</reference>
<organism evidence="1 2">
    <name type="scientific">Microbispora hainanensis</name>
    <dbReference type="NCBI Taxonomy" id="568844"/>
    <lineage>
        <taxon>Bacteria</taxon>
        <taxon>Bacillati</taxon>
        <taxon>Actinomycetota</taxon>
        <taxon>Actinomycetes</taxon>
        <taxon>Streptosporangiales</taxon>
        <taxon>Streptosporangiaceae</taxon>
        <taxon>Microbispora</taxon>
    </lineage>
</organism>
<dbReference type="Gene3D" id="3.40.50.720">
    <property type="entry name" value="NAD(P)-binding Rossmann-like Domain"/>
    <property type="match status" value="1"/>
</dbReference>
<dbReference type="EMBL" id="VIRM01000027">
    <property type="protein sequence ID" value="TQS19069.1"/>
    <property type="molecule type" value="Genomic_DNA"/>
</dbReference>
<dbReference type="Pfam" id="PF06545">
    <property type="entry name" value="AllG"/>
    <property type="match status" value="1"/>
</dbReference>
<dbReference type="RefSeq" id="WP_142620842.1">
    <property type="nucleotide sequence ID" value="NZ_VIRM01000027.1"/>
</dbReference>
<dbReference type="InterPro" id="IPR024033">
    <property type="entry name" value="OXTCase_su_AllG_h-dom"/>
</dbReference>
<evidence type="ECO:0000313" key="2">
    <source>
        <dbReference type="Proteomes" id="UP000316541"/>
    </source>
</evidence>
<protein>
    <submittedName>
        <fullName evidence="1">DUF1116 domain-containing protein</fullName>
    </submittedName>
</protein>
<comment type="caution">
    <text evidence="1">The sequence shown here is derived from an EMBL/GenBank/DDBJ whole genome shotgun (WGS) entry which is preliminary data.</text>
</comment>
<dbReference type="Proteomes" id="UP000316541">
    <property type="component" value="Unassembled WGS sequence"/>
</dbReference>
<accession>A0A544YQL4</accession>
<dbReference type="Gene3D" id="3.90.1710.10">
    <property type="entry name" value="Enterococcus faecalis V583 domain"/>
    <property type="match status" value="1"/>
</dbReference>
<evidence type="ECO:0000313" key="1">
    <source>
        <dbReference type="EMBL" id="TQS19069.1"/>
    </source>
</evidence>